<dbReference type="InterPro" id="IPR019027">
    <property type="entry name" value="Pilus_biogenesis_CpaD-related"/>
</dbReference>
<dbReference type="NCBIfam" id="TIGR02522">
    <property type="entry name" value="pilus_cpaD"/>
    <property type="match status" value="1"/>
</dbReference>
<reference evidence="1 2" key="1">
    <citation type="submission" date="2020-08" db="EMBL/GenBank/DDBJ databases">
        <title>Genomic Encyclopedia of Type Strains, Phase IV (KMG-IV): sequencing the most valuable type-strain genomes for metagenomic binning, comparative biology and taxonomic classification.</title>
        <authorList>
            <person name="Goeker M."/>
        </authorList>
    </citation>
    <scope>NUCLEOTIDE SEQUENCE [LARGE SCALE GENOMIC DNA]</scope>
    <source>
        <strain evidence="1 2">DSM 29853</strain>
    </source>
</reference>
<dbReference type="Pfam" id="PF09476">
    <property type="entry name" value="Pilus_CpaD"/>
    <property type="match status" value="1"/>
</dbReference>
<dbReference type="Proteomes" id="UP000528286">
    <property type="component" value="Unassembled WGS sequence"/>
</dbReference>
<protein>
    <submittedName>
        <fullName evidence="1">Pilus assembly protein CpaD</fullName>
    </submittedName>
</protein>
<accession>A0A7W6NM02</accession>
<name>A0A7W6NM02_9HYPH</name>
<gene>
    <name evidence="1" type="ORF">GGR23_003673</name>
</gene>
<evidence type="ECO:0000313" key="1">
    <source>
        <dbReference type="EMBL" id="MBB4066458.1"/>
    </source>
</evidence>
<keyword evidence="2" id="KW-1185">Reference proteome</keyword>
<dbReference type="RefSeq" id="WP_246365816.1">
    <property type="nucleotide sequence ID" value="NZ_JACIEZ010000009.1"/>
</dbReference>
<proteinExistence type="predicted"/>
<comment type="caution">
    <text evidence="1">The sequence shown here is derived from an EMBL/GenBank/DDBJ whole genome shotgun (WGS) entry which is preliminary data.</text>
</comment>
<dbReference type="EMBL" id="JACIEZ010000009">
    <property type="protein sequence ID" value="MBB4066458.1"/>
    <property type="molecule type" value="Genomic_DNA"/>
</dbReference>
<dbReference type="InterPro" id="IPR013361">
    <property type="entry name" value="Pilus_CpaD"/>
</dbReference>
<evidence type="ECO:0000313" key="2">
    <source>
        <dbReference type="Proteomes" id="UP000528286"/>
    </source>
</evidence>
<dbReference type="AlphaFoldDB" id="A0A7W6NM02"/>
<sequence>MQDLIARTGLTARLLKEKFMSHRKLLRLSALGLAAMVLQACGTPHDDLKTGAIPDDYRTKHPIVLAEVQQSVDIPVASGDRALTIGTQDVISGFLADYRNQSSGVLTIAYPSGSVNAAAAQGMRRQFRQLAIQAGIPPKRIRESTYQAEPDGGLAPVRMSFNAVKATTEQCGQWPSDILHTSENTNWENFGCATQSNLAAQIANPTDLVAPRAMTPIDAKRRTTVIGLYRDGKSTASN</sequence>
<organism evidence="1 2">
    <name type="scientific">Gellertiella hungarica</name>
    <dbReference type="NCBI Taxonomy" id="1572859"/>
    <lineage>
        <taxon>Bacteria</taxon>
        <taxon>Pseudomonadati</taxon>
        <taxon>Pseudomonadota</taxon>
        <taxon>Alphaproteobacteria</taxon>
        <taxon>Hyphomicrobiales</taxon>
        <taxon>Rhizobiaceae</taxon>
        <taxon>Gellertiella</taxon>
    </lineage>
</organism>